<feature type="region of interest" description="Disordered" evidence="1">
    <location>
        <begin position="178"/>
        <end position="227"/>
    </location>
</feature>
<dbReference type="EMBL" id="UYRU01095452">
    <property type="protein sequence ID" value="VDN39414.1"/>
    <property type="molecule type" value="Genomic_DNA"/>
</dbReference>
<dbReference type="Proteomes" id="UP000281553">
    <property type="component" value="Unassembled WGS sequence"/>
</dbReference>
<keyword evidence="3" id="KW-1185">Reference proteome</keyword>
<protein>
    <submittedName>
        <fullName evidence="2">Uncharacterized protein</fullName>
    </submittedName>
</protein>
<dbReference type="AlphaFoldDB" id="A0A3P7N9X7"/>
<feature type="compositionally biased region" description="Polar residues" evidence="1">
    <location>
        <begin position="212"/>
        <end position="227"/>
    </location>
</feature>
<feature type="non-terminal residue" evidence="2">
    <location>
        <position position="227"/>
    </location>
</feature>
<proteinExistence type="predicted"/>
<evidence type="ECO:0000256" key="1">
    <source>
        <dbReference type="SAM" id="MobiDB-lite"/>
    </source>
</evidence>
<sequence length="227" mass="23636">MAREFIITCPLRAILALGPYPAFQEASFACVQGSVIAQLQINVTFSSGVVDGNNTSADAFMQQLWAGIQANFLQGTSPKLSTIMTTFGVTDEMVSMNDEASATWQPSATTGTPALPECSDTTPADTAAIDEMSTTMTDAMTTELQQPSTATAVPTAAVSTAAPSSYASITEEITAMTEEASTTWQPSATSGTPALPESSDTTPVDTAAIDEMSTSMTDAMTTELQQP</sequence>
<feature type="compositionally biased region" description="Polar residues" evidence="1">
    <location>
        <begin position="184"/>
        <end position="204"/>
    </location>
</feature>
<reference evidence="2 3" key="1">
    <citation type="submission" date="2018-11" db="EMBL/GenBank/DDBJ databases">
        <authorList>
            <consortium name="Pathogen Informatics"/>
        </authorList>
    </citation>
    <scope>NUCLEOTIDE SEQUENCE [LARGE SCALE GENOMIC DNA]</scope>
</reference>
<evidence type="ECO:0000313" key="2">
    <source>
        <dbReference type="EMBL" id="VDN39414.1"/>
    </source>
</evidence>
<organism evidence="2 3">
    <name type="scientific">Dibothriocephalus latus</name>
    <name type="common">Fish tapeworm</name>
    <name type="synonym">Diphyllobothrium latum</name>
    <dbReference type="NCBI Taxonomy" id="60516"/>
    <lineage>
        <taxon>Eukaryota</taxon>
        <taxon>Metazoa</taxon>
        <taxon>Spiralia</taxon>
        <taxon>Lophotrochozoa</taxon>
        <taxon>Platyhelminthes</taxon>
        <taxon>Cestoda</taxon>
        <taxon>Eucestoda</taxon>
        <taxon>Diphyllobothriidea</taxon>
        <taxon>Diphyllobothriidae</taxon>
        <taxon>Dibothriocephalus</taxon>
    </lineage>
</organism>
<name>A0A3P7N9X7_DIBLA</name>
<gene>
    <name evidence="2" type="ORF">DILT_LOCUS17863</name>
</gene>
<accession>A0A3P7N9X7</accession>
<evidence type="ECO:0000313" key="3">
    <source>
        <dbReference type="Proteomes" id="UP000281553"/>
    </source>
</evidence>